<evidence type="ECO:0000256" key="6">
    <source>
        <dbReference type="ARBA" id="ARBA00023065"/>
    </source>
</evidence>
<keyword evidence="3 10" id="KW-1134">Transmembrane beta strand</keyword>
<dbReference type="SUPFAM" id="SSF56935">
    <property type="entry name" value="Porins"/>
    <property type="match status" value="1"/>
</dbReference>
<evidence type="ECO:0000256" key="5">
    <source>
        <dbReference type="ARBA" id="ARBA00022729"/>
    </source>
</evidence>
<reference evidence="11 12" key="2">
    <citation type="submission" date="2012-06" db="EMBL/GenBank/DDBJ databases">
        <authorList>
            <person name="Fiebig A."/>
        </authorList>
    </citation>
    <scope>NUCLEOTIDE SEQUENCE [LARGE SCALE GENOMIC DNA]</scope>
    <source>
        <strain evidence="11 12">DFL-43</strain>
    </source>
</reference>
<evidence type="ECO:0000256" key="1">
    <source>
        <dbReference type="ARBA" id="ARBA00009521"/>
    </source>
</evidence>
<dbReference type="GO" id="GO:0015288">
    <property type="term" value="F:porin activity"/>
    <property type="evidence" value="ECO:0007669"/>
    <property type="project" value="UniProtKB-KW"/>
</dbReference>
<dbReference type="GO" id="GO:0046930">
    <property type="term" value="C:pore complex"/>
    <property type="evidence" value="ECO:0007669"/>
    <property type="project" value="UniProtKB-KW"/>
</dbReference>
<evidence type="ECO:0000313" key="11">
    <source>
        <dbReference type="EMBL" id="EDQ32515.1"/>
    </source>
</evidence>
<keyword evidence="12" id="KW-1185">Reference proteome</keyword>
<dbReference type="Proteomes" id="UP000004291">
    <property type="component" value="Chromosome"/>
</dbReference>
<keyword evidence="8 10" id="KW-0472">Membrane</keyword>
<keyword evidence="7 10" id="KW-0626">Porin</keyword>
<evidence type="ECO:0000256" key="7">
    <source>
        <dbReference type="ARBA" id="ARBA00023114"/>
    </source>
</evidence>
<dbReference type="GO" id="GO:0006811">
    <property type="term" value="P:monoatomic ion transport"/>
    <property type="evidence" value="ECO:0007669"/>
    <property type="project" value="UniProtKB-KW"/>
</dbReference>
<comment type="caution">
    <text evidence="11">The sequence shown here is derived from an EMBL/GenBank/DDBJ whole genome shotgun (WGS) entry which is preliminary data.</text>
</comment>
<dbReference type="InterPro" id="IPR003684">
    <property type="entry name" value="Porin_alphabac"/>
</dbReference>
<dbReference type="OrthoDB" id="7801681at2"/>
<comment type="subcellular location">
    <subcellularLocation>
        <location evidence="10">Cell outer membrane</location>
        <topology evidence="10">Multi-pass membrane protein</topology>
    </subcellularLocation>
</comment>
<comment type="similarity">
    <text evidence="1 10">Belongs to the alphaproteobacteria porin family.</text>
</comment>
<proteinExistence type="inferred from homology"/>
<organism evidence="11 12">
    <name type="scientific">Hoeflea phototrophica (strain DSM 17068 / NCIMB 14078 / DFL-43)</name>
    <dbReference type="NCBI Taxonomy" id="411684"/>
    <lineage>
        <taxon>Bacteria</taxon>
        <taxon>Pseudomonadati</taxon>
        <taxon>Pseudomonadota</taxon>
        <taxon>Alphaproteobacteria</taxon>
        <taxon>Hyphomicrobiales</taxon>
        <taxon>Rhizobiaceae</taxon>
        <taxon>Hoeflea</taxon>
    </lineage>
</organism>
<feature type="chain" id="PRO_5009366031" description="Porin" evidence="10">
    <location>
        <begin position="23"/>
        <end position="372"/>
    </location>
</feature>
<keyword evidence="2 10" id="KW-0813">Transport</keyword>
<reference evidence="11 12" key="1">
    <citation type="submission" date="2007-10" db="EMBL/GenBank/DDBJ databases">
        <authorList>
            <person name="Wagner-Dobler I."/>
            <person name="Ferriera S."/>
            <person name="Johnson J."/>
            <person name="Kravitz S."/>
            <person name="Beeson K."/>
            <person name="Sutton G."/>
            <person name="Rogers Y.-H."/>
            <person name="Friedman R."/>
            <person name="Frazier M."/>
            <person name="Venter J.C."/>
        </authorList>
    </citation>
    <scope>NUCLEOTIDE SEQUENCE [LARGE SCALE GENOMIC DNA]</scope>
    <source>
        <strain evidence="11 12">DFL-43</strain>
    </source>
</reference>
<comment type="function">
    <text evidence="10">Forms passive diffusion pores that allow small molecular weight hydrophilic materials across the outer membrane.</text>
</comment>
<dbReference type="GO" id="GO:0009279">
    <property type="term" value="C:cell outer membrane"/>
    <property type="evidence" value="ECO:0007669"/>
    <property type="project" value="UniProtKB-SubCell"/>
</dbReference>
<dbReference type="RefSeq" id="WP_007198164.1">
    <property type="nucleotide sequence ID" value="NZ_CM002917.1"/>
</dbReference>
<keyword evidence="6 10" id="KW-0406">Ion transport</keyword>
<dbReference type="eggNOG" id="COG3203">
    <property type="taxonomic scope" value="Bacteria"/>
</dbReference>
<dbReference type="Pfam" id="PF02530">
    <property type="entry name" value="Porin_2"/>
    <property type="match status" value="1"/>
</dbReference>
<evidence type="ECO:0000256" key="3">
    <source>
        <dbReference type="ARBA" id="ARBA00022452"/>
    </source>
</evidence>
<dbReference type="HOGENOM" id="CLU_044836_0_0_5"/>
<evidence type="ECO:0000313" key="12">
    <source>
        <dbReference type="Proteomes" id="UP000004291"/>
    </source>
</evidence>
<name>A9DBG5_HOEPD</name>
<evidence type="ECO:0000256" key="2">
    <source>
        <dbReference type="ARBA" id="ARBA00022448"/>
    </source>
</evidence>
<dbReference type="AlphaFoldDB" id="A9DBG5"/>
<evidence type="ECO:0000256" key="10">
    <source>
        <dbReference type="RuleBase" id="RU364005"/>
    </source>
</evidence>
<keyword evidence="4 10" id="KW-0812">Transmembrane</keyword>
<dbReference type="STRING" id="411684.HPDFL43_11966"/>
<comment type="domain">
    <text evidence="10">Consists of 16-stranded beta-barrel sheets, with large surface-exposed loops, that form a transmembrane pore at the center of each barrel. The pore is partially ocluded by a peptide loop that folds into the pore lumen.</text>
</comment>
<sequence length="372" mass="40133">MNIKSLLLGSAAALVAVSGARAADAIVAAEPEPVEYVRVCDAFGTGYFYIPGTETCLRIHGYIRYDVGAGELFERATVTGDETYNKRARVSVRTSTASETELGTLRTYSELRFQWDTNTAVGGYSNDNEFSVNFAWIQLGGLRIGKDESFFTTWTGYAGPVINDGLIYDPGPFDTNLVSYTYNGGAFRAGIALEQGDDSNTAAPAWGIDDYAPHVVVGLGYTAGMFDLSAVVGFDTRDDLATLAQPIRGGWSGKIRADVTVNDQLSLMAMLHYGENSSAYTTWANGAVTDETFAVTAGGSYKFTDKATFNIQGQWRENNVVGNDDAFSVAANVAYQVVPGLIVTPEIAWRDRGTTAANSDQFGGFFRVQRSF</sequence>
<feature type="signal peptide" evidence="10">
    <location>
        <begin position="1"/>
        <end position="22"/>
    </location>
</feature>
<keyword evidence="5 10" id="KW-0732">Signal</keyword>
<keyword evidence="9 10" id="KW-0998">Cell outer membrane</keyword>
<protein>
    <recommendedName>
        <fullName evidence="10">Porin</fullName>
    </recommendedName>
</protein>
<accession>A9DBG5</accession>
<evidence type="ECO:0000256" key="8">
    <source>
        <dbReference type="ARBA" id="ARBA00023136"/>
    </source>
</evidence>
<evidence type="ECO:0000256" key="4">
    <source>
        <dbReference type="ARBA" id="ARBA00022692"/>
    </source>
</evidence>
<dbReference type="EMBL" id="ABIA03000004">
    <property type="protein sequence ID" value="EDQ32515.1"/>
    <property type="molecule type" value="Genomic_DNA"/>
</dbReference>
<gene>
    <name evidence="11" type="ORF">HPDFL43_11966</name>
</gene>
<evidence type="ECO:0000256" key="9">
    <source>
        <dbReference type="ARBA" id="ARBA00023237"/>
    </source>
</evidence>